<keyword evidence="3" id="KW-0732">Signal</keyword>
<reference evidence="4 5" key="1">
    <citation type="submission" date="2024-04" db="EMBL/GenBank/DDBJ databases">
        <authorList>
            <person name="Rising A."/>
            <person name="Reimegard J."/>
            <person name="Sonavane S."/>
            <person name="Akerstrom W."/>
            <person name="Nylinder S."/>
            <person name="Hedman E."/>
            <person name="Kallberg Y."/>
        </authorList>
    </citation>
    <scope>NUCLEOTIDE SEQUENCE [LARGE SCALE GENOMIC DNA]</scope>
</reference>
<feature type="chain" id="PRO_5043628994" evidence="3">
    <location>
        <begin position="21"/>
        <end position="95"/>
    </location>
</feature>
<feature type="region of interest" description="Disordered" evidence="1">
    <location>
        <begin position="26"/>
        <end position="71"/>
    </location>
</feature>
<keyword evidence="2" id="KW-0472">Membrane</keyword>
<organism evidence="4 5">
    <name type="scientific">Larinioides sclopetarius</name>
    <dbReference type="NCBI Taxonomy" id="280406"/>
    <lineage>
        <taxon>Eukaryota</taxon>
        <taxon>Metazoa</taxon>
        <taxon>Ecdysozoa</taxon>
        <taxon>Arthropoda</taxon>
        <taxon>Chelicerata</taxon>
        <taxon>Arachnida</taxon>
        <taxon>Araneae</taxon>
        <taxon>Araneomorphae</taxon>
        <taxon>Entelegynae</taxon>
        <taxon>Araneoidea</taxon>
        <taxon>Araneidae</taxon>
        <taxon>Larinioides</taxon>
    </lineage>
</organism>
<evidence type="ECO:0000256" key="2">
    <source>
        <dbReference type="SAM" id="Phobius"/>
    </source>
</evidence>
<evidence type="ECO:0000256" key="3">
    <source>
        <dbReference type="SAM" id="SignalP"/>
    </source>
</evidence>
<keyword evidence="5" id="KW-1185">Reference proteome</keyword>
<proteinExistence type="predicted"/>
<protein>
    <submittedName>
        <fullName evidence="4">Uncharacterized protein</fullName>
    </submittedName>
</protein>
<feature type="signal peptide" evidence="3">
    <location>
        <begin position="1"/>
        <end position="20"/>
    </location>
</feature>
<evidence type="ECO:0000313" key="5">
    <source>
        <dbReference type="Proteomes" id="UP001497382"/>
    </source>
</evidence>
<evidence type="ECO:0000256" key="1">
    <source>
        <dbReference type="SAM" id="MobiDB-lite"/>
    </source>
</evidence>
<feature type="compositionally biased region" description="Basic and acidic residues" evidence="1">
    <location>
        <begin position="27"/>
        <end position="47"/>
    </location>
</feature>
<dbReference type="EMBL" id="CAXIEN010000177">
    <property type="protein sequence ID" value="CAL1284256.1"/>
    <property type="molecule type" value="Genomic_DNA"/>
</dbReference>
<accession>A0AAV2AKS1</accession>
<feature type="compositionally biased region" description="Basic and acidic residues" evidence="1">
    <location>
        <begin position="56"/>
        <end position="67"/>
    </location>
</feature>
<dbReference type="Proteomes" id="UP001497382">
    <property type="component" value="Unassembled WGS sequence"/>
</dbReference>
<comment type="caution">
    <text evidence="4">The sequence shown here is derived from an EMBL/GenBank/DDBJ whole genome shotgun (WGS) entry which is preliminary data.</text>
</comment>
<dbReference type="AlphaFoldDB" id="A0AAV2AKS1"/>
<keyword evidence="2" id="KW-0812">Transmembrane</keyword>
<evidence type="ECO:0000313" key="4">
    <source>
        <dbReference type="EMBL" id="CAL1284256.1"/>
    </source>
</evidence>
<keyword evidence="2" id="KW-1133">Transmembrane helix</keyword>
<sequence length="95" mass="10209">MHSSTLIFLLTVFLVALSFSVNVADAGEEKKEEGEKKEEKKEGKEGSEDAEEGEEGEGKKEEKKEGESGAMSFISSNGLSTALSLVIASVFFSFP</sequence>
<gene>
    <name evidence="4" type="ORF">LARSCL_LOCUS13045</name>
</gene>
<feature type="transmembrane region" description="Helical" evidence="2">
    <location>
        <begin position="73"/>
        <end position="94"/>
    </location>
</feature>
<name>A0AAV2AKS1_9ARAC</name>